<feature type="transmembrane region" description="Helical" evidence="1">
    <location>
        <begin position="384"/>
        <end position="408"/>
    </location>
</feature>
<comment type="caution">
    <text evidence="3">The sequence shown here is derived from an EMBL/GenBank/DDBJ whole genome shotgun (WGS) entry which is preliminary data.</text>
</comment>
<evidence type="ECO:0000259" key="2">
    <source>
        <dbReference type="PROSITE" id="PS50943"/>
    </source>
</evidence>
<dbReference type="SUPFAM" id="SSF52540">
    <property type="entry name" value="P-loop containing nucleoside triphosphate hydrolases"/>
    <property type="match status" value="1"/>
</dbReference>
<reference evidence="3" key="1">
    <citation type="submission" date="2021-01" db="EMBL/GenBank/DDBJ databases">
        <title>Whole genome shotgun sequence of Rhizocola hellebori NBRC 109834.</title>
        <authorList>
            <person name="Komaki H."/>
            <person name="Tamura T."/>
        </authorList>
    </citation>
    <scope>NUCLEOTIDE SEQUENCE</scope>
    <source>
        <strain evidence="3">NBRC 109834</strain>
    </source>
</reference>
<feature type="domain" description="HTH cro/C1-type" evidence="2">
    <location>
        <begin position="35"/>
        <end position="77"/>
    </location>
</feature>
<dbReference type="SMART" id="SM00530">
    <property type="entry name" value="HTH_XRE"/>
    <property type="match status" value="1"/>
</dbReference>
<dbReference type="Proteomes" id="UP000612899">
    <property type="component" value="Unassembled WGS sequence"/>
</dbReference>
<dbReference type="PROSITE" id="PS50943">
    <property type="entry name" value="HTH_CROC1"/>
    <property type="match status" value="1"/>
</dbReference>
<dbReference type="EMBL" id="BONY01000037">
    <property type="protein sequence ID" value="GIH07539.1"/>
    <property type="molecule type" value="Genomic_DNA"/>
</dbReference>
<dbReference type="GO" id="GO:0003677">
    <property type="term" value="F:DNA binding"/>
    <property type="evidence" value="ECO:0007669"/>
    <property type="project" value="InterPro"/>
</dbReference>
<dbReference type="Pfam" id="PF13560">
    <property type="entry name" value="HTH_31"/>
    <property type="match status" value="1"/>
</dbReference>
<gene>
    <name evidence="3" type="ORF">Rhe02_56060</name>
</gene>
<evidence type="ECO:0000313" key="4">
    <source>
        <dbReference type="Proteomes" id="UP000612899"/>
    </source>
</evidence>
<dbReference type="InterPro" id="IPR010982">
    <property type="entry name" value="Lambda_DNA-bd_dom_sf"/>
</dbReference>
<name>A0A8J3VHL8_9ACTN</name>
<accession>A0A8J3VHL8</accession>
<dbReference type="InterPro" id="IPR027417">
    <property type="entry name" value="P-loop_NTPase"/>
</dbReference>
<evidence type="ECO:0000256" key="1">
    <source>
        <dbReference type="SAM" id="Phobius"/>
    </source>
</evidence>
<dbReference type="AlphaFoldDB" id="A0A8J3VHL8"/>
<keyword evidence="4" id="KW-1185">Reference proteome</keyword>
<dbReference type="SUPFAM" id="SSF47413">
    <property type="entry name" value="lambda repressor-like DNA-binding domains"/>
    <property type="match status" value="1"/>
</dbReference>
<protein>
    <recommendedName>
        <fullName evidence="2">HTH cro/C1-type domain-containing protein</fullName>
    </recommendedName>
</protein>
<keyword evidence="1" id="KW-1133">Transmembrane helix</keyword>
<sequence length="505" mass="54838">MGRRERPIDPTSGALEAFAFDLRLLRAKAGEPSYRKLAQRAGVSASALSAAASGTALPSYRVMLAYVSACGADIDEWSSRWEALRAQQDQPPNASPWRDLPPPSLAYGPKAALAQTVWQQWIQGRLRTSVGDVDLIAPRMTGGDGKLLDLATLAGALRGNRRVVLVGPPGIGKSVACLCLVRELLASGSGPVPVVLAALDLPRATGEPMADRWCDEITRRYQTSRAQAMAWLESGQLLPVIDGLDALSQADQTACIGAINVIRPCLITCRAGAYEMLAAKFGPHDLVRIQPLSLSQVERQLPIELDSDLAELLTTPAFLRLALRMPSREVTGPSAVCAELVRQKSTGYAPHLAWNWLSWMAQFPVFDPRNVRVSMLSRRAHRGLARGGAIGVVAICALAVIEGTAWLVAGWWPEPYEGPAMAAALRSITAMVCLAAVTAEARLRRAIVRWLLVAEGALPQDLGRFLHAAHRAGLLDQTRDGYRFVHRQLRRYFLADAHRRIGRIA</sequence>
<organism evidence="3 4">
    <name type="scientific">Rhizocola hellebori</name>
    <dbReference type="NCBI Taxonomy" id="1392758"/>
    <lineage>
        <taxon>Bacteria</taxon>
        <taxon>Bacillati</taxon>
        <taxon>Actinomycetota</taxon>
        <taxon>Actinomycetes</taxon>
        <taxon>Micromonosporales</taxon>
        <taxon>Micromonosporaceae</taxon>
        <taxon>Rhizocola</taxon>
    </lineage>
</organism>
<dbReference type="InterPro" id="IPR001387">
    <property type="entry name" value="Cro/C1-type_HTH"/>
</dbReference>
<feature type="transmembrane region" description="Helical" evidence="1">
    <location>
        <begin position="420"/>
        <end position="439"/>
    </location>
</feature>
<dbReference type="Gene3D" id="3.40.50.300">
    <property type="entry name" value="P-loop containing nucleotide triphosphate hydrolases"/>
    <property type="match status" value="1"/>
</dbReference>
<proteinExistence type="predicted"/>
<dbReference type="Gene3D" id="1.10.260.40">
    <property type="entry name" value="lambda repressor-like DNA-binding domains"/>
    <property type="match status" value="1"/>
</dbReference>
<keyword evidence="1" id="KW-0472">Membrane</keyword>
<evidence type="ECO:0000313" key="3">
    <source>
        <dbReference type="EMBL" id="GIH07539.1"/>
    </source>
</evidence>
<keyword evidence="1" id="KW-0812">Transmembrane</keyword>